<reference evidence="8" key="1">
    <citation type="submission" date="2022-03" db="EMBL/GenBank/DDBJ databases">
        <authorList>
            <person name="Alioto T."/>
            <person name="Alioto T."/>
            <person name="Gomez Garrido J."/>
        </authorList>
    </citation>
    <scope>NUCLEOTIDE SEQUENCE</scope>
</reference>
<keyword evidence="7" id="KW-0732">Signal</keyword>
<evidence type="ECO:0000313" key="8">
    <source>
        <dbReference type="EMBL" id="CAH2318240.1"/>
    </source>
</evidence>
<dbReference type="CDD" id="cd20323">
    <property type="entry name" value="FXYD_FXYD5"/>
    <property type="match status" value="1"/>
</dbReference>
<evidence type="ECO:0000256" key="5">
    <source>
        <dbReference type="ARBA" id="ARBA00023065"/>
    </source>
</evidence>
<keyword evidence="6 7" id="KW-0472">Membrane</keyword>
<accession>A0AAD1WQL9</accession>
<keyword evidence="5 7" id="KW-0406">Ion transport</keyword>
<name>A0AAD1WQL9_PELCU</name>
<keyword evidence="3 7" id="KW-0813">Transport</keyword>
<dbReference type="EMBL" id="OW240921">
    <property type="protein sequence ID" value="CAH2318240.1"/>
    <property type="molecule type" value="Genomic_DNA"/>
</dbReference>
<keyword evidence="9" id="KW-1185">Reference proteome</keyword>
<dbReference type="GO" id="GO:0017080">
    <property type="term" value="F:sodium channel regulator activity"/>
    <property type="evidence" value="ECO:0007669"/>
    <property type="project" value="TreeGrafter"/>
</dbReference>
<comment type="similarity">
    <text evidence="2 7">Belongs to the FXYD family.</text>
</comment>
<dbReference type="InterPro" id="IPR000272">
    <property type="entry name" value="Ion-transport_regulator_FXYD"/>
</dbReference>
<keyword evidence="4 7" id="KW-0812">Transmembrane</keyword>
<sequence>MATYKIDLHFTEQKMNTFLLLLWILPFVEGQTVTLTTTSQPPQTSLEGGKLNNDSTTAHVTITLSDITNQSEKAPMDRDQNTTIPIDNKSTITPTRDVSKIKDDPFFYDYQCLSHWGLVFAFILFTLGIIVLFSDRCNQCSCRRRQKRKYNITGV</sequence>
<gene>
    <name evidence="8" type="ORF">PECUL_23A031317</name>
</gene>
<protein>
    <recommendedName>
        <fullName evidence="7">FXYD domain-containing ion transport regulator</fullName>
    </recommendedName>
</protein>
<evidence type="ECO:0000256" key="6">
    <source>
        <dbReference type="ARBA" id="ARBA00023136"/>
    </source>
</evidence>
<evidence type="ECO:0000256" key="2">
    <source>
        <dbReference type="ARBA" id="ARBA00005948"/>
    </source>
</evidence>
<feature type="transmembrane region" description="Helical" evidence="7">
    <location>
        <begin position="113"/>
        <end position="134"/>
    </location>
</feature>
<dbReference type="Gene3D" id="1.20.5.780">
    <property type="entry name" value="Single helix bin"/>
    <property type="match status" value="1"/>
</dbReference>
<keyword evidence="7" id="KW-1133">Transmembrane helix</keyword>
<dbReference type="PANTHER" id="PTHR14132">
    <property type="entry name" value="SODIUM/POTASSIUM-TRANSPORTING ATPASE SUBUNIT GAMMA"/>
    <property type="match status" value="1"/>
</dbReference>
<dbReference type="GO" id="GO:0006811">
    <property type="term" value="P:monoatomic ion transport"/>
    <property type="evidence" value="ECO:0007669"/>
    <property type="project" value="UniProtKB-KW"/>
</dbReference>
<feature type="signal peptide" evidence="7">
    <location>
        <begin position="1"/>
        <end position="30"/>
    </location>
</feature>
<dbReference type="Pfam" id="PF02038">
    <property type="entry name" value="ATP1G1_PLM_MAT8"/>
    <property type="match status" value="1"/>
</dbReference>
<dbReference type="Proteomes" id="UP001295444">
    <property type="component" value="Chromosome 10"/>
</dbReference>
<dbReference type="GO" id="GO:0043269">
    <property type="term" value="P:regulation of monoatomic ion transport"/>
    <property type="evidence" value="ECO:0007669"/>
    <property type="project" value="InterPro"/>
</dbReference>
<comment type="subcellular location">
    <subcellularLocation>
        <location evidence="1">Membrane</location>
        <topology evidence="1">Single-pass membrane protein</topology>
    </subcellularLocation>
</comment>
<feature type="chain" id="PRO_5041777407" description="FXYD domain-containing ion transport regulator" evidence="7">
    <location>
        <begin position="31"/>
        <end position="155"/>
    </location>
</feature>
<evidence type="ECO:0000256" key="4">
    <source>
        <dbReference type="ARBA" id="ARBA00022692"/>
    </source>
</evidence>
<evidence type="ECO:0000256" key="1">
    <source>
        <dbReference type="ARBA" id="ARBA00004167"/>
    </source>
</evidence>
<evidence type="ECO:0000313" key="9">
    <source>
        <dbReference type="Proteomes" id="UP001295444"/>
    </source>
</evidence>
<evidence type="ECO:0000256" key="3">
    <source>
        <dbReference type="ARBA" id="ARBA00022448"/>
    </source>
</evidence>
<evidence type="ECO:0000256" key="7">
    <source>
        <dbReference type="RuleBase" id="RU364131"/>
    </source>
</evidence>
<proteinExistence type="inferred from homology"/>
<dbReference type="AlphaFoldDB" id="A0AAD1WQL9"/>
<dbReference type="GO" id="GO:0016020">
    <property type="term" value="C:membrane"/>
    <property type="evidence" value="ECO:0007669"/>
    <property type="project" value="UniProtKB-SubCell"/>
</dbReference>
<organism evidence="8 9">
    <name type="scientific">Pelobates cultripes</name>
    <name type="common">Western spadefoot toad</name>
    <dbReference type="NCBI Taxonomy" id="61616"/>
    <lineage>
        <taxon>Eukaryota</taxon>
        <taxon>Metazoa</taxon>
        <taxon>Chordata</taxon>
        <taxon>Craniata</taxon>
        <taxon>Vertebrata</taxon>
        <taxon>Euteleostomi</taxon>
        <taxon>Amphibia</taxon>
        <taxon>Batrachia</taxon>
        <taxon>Anura</taxon>
        <taxon>Pelobatoidea</taxon>
        <taxon>Pelobatidae</taxon>
        <taxon>Pelobates</taxon>
    </lineage>
</organism>